<dbReference type="Proteomes" id="UP000298030">
    <property type="component" value="Unassembled WGS sequence"/>
</dbReference>
<name>A0A4Y7S1Z8_COPMI</name>
<evidence type="ECO:0000313" key="2">
    <source>
        <dbReference type="Proteomes" id="UP000298030"/>
    </source>
</evidence>
<sequence length="254" mass="26621">MSSGRKRWRGDEDGIEVHPGREMIEAMEGLVWFPLVFEVSVISPMLNSVKGEPQAWRGAAKTNSSVGRLTVSPLSVYEGSAGVPPAHRVGVVVVAGHGKGNRVDGSTGRAAHCAQATVDNSGVSVDGLVSTAGGSVDGSTGRAVPLCTGNSGQQRQQWTTAVGRLTGLGKHGWWVSRRIHWQRPSHCAQATADNSGGSVDGFREARLVGQSTDPLAETVHCAQATADNSGVSVDGFREAGWWATADNSGGRRRV</sequence>
<evidence type="ECO:0000313" key="1">
    <source>
        <dbReference type="EMBL" id="TEB15353.1"/>
    </source>
</evidence>
<keyword evidence="2" id="KW-1185">Reference proteome</keyword>
<comment type="caution">
    <text evidence="1">The sequence shown here is derived from an EMBL/GenBank/DDBJ whole genome shotgun (WGS) entry which is preliminary data.</text>
</comment>
<organism evidence="1 2">
    <name type="scientific">Coprinellus micaceus</name>
    <name type="common">Glistening ink-cap mushroom</name>
    <name type="synonym">Coprinus micaceus</name>
    <dbReference type="NCBI Taxonomy" id="71717"/>
    <lineage>
        <taxon>Eukaryota</taxon>
        <taxon>Fungi</taxon>
        <taxon>Dikarya</taxon>
        <taxon>Basidiomycota</taxon>
        <taxon>Agaricomycotina</taxon>
        <taxon>Agaricomycetes</taxon>
        <taxon>Agaricomycetidae</taxon>
        <taxon>Agaricales</taxon>
        <taxon>Agaricineae</taxon>
        <taxon>Psathyrellaceae</taxon>
        <taxon>Coprinellus</taxon>
    </lineage>
</organism>
<proteinExistence type="predicted"/>
<gene>
    <name evidence="1" type="ORF">FA13DRAFT_1721219</name>
</gene>
<reference evidence="1 2" key="1">
    <citation type="journal article" date="2019" name="Nat. Ecol. Evol.">
        <title>Megaphylogeny resolves global patterns of mushroom evolution.</title>
        <authorList>
            <person name="Varga T."/>
            <person name="Krizsan K."/>
            <person name="Foldi C."/>
            <person name="Dima B."/>
            <person name="Sanchez-Garcia M."/>
            <person name="Sanchez-Ramirez S."/>
            <person name="Szollosi G.J."/>
            <person name="Szarkandi J.G."/>
            <person name="Papp V."/>
            <person name="Albert L."/>
            <person name="Andreopoulos W."/>
            <person name="Angelini C."/>
            <person name="Antonin V."/>
            <person name="Barry K.W."/>
            <person name="Bougher N.L."/>
            <person name="Buchanan P."/>
            <person name="Buyck B."/>
            <person name="Bense V."/>
            <person name="Catcheside P."/>
            <person name="Chovatia M."/>
            <person name="Cooper J."/>
            <person name="Damon W."/>
            <person name="Desjardin D."/>
            <person name="Finy P."/>
            <person name="Geml J."/>
            <person name="Haridas S."/>
            <person name="Hughes K."/>
            <person name="Justo A."/>
            <person name="Karasinski D."/>
            <person name="Kautmanova I."/>
            <person name="Kiss B."/>
            <person name="Kocsube S."/>
            <person name="Kotiranta H."/>
            <person name="LaButti K.M."/>
            <person name="Lechner B.E."/>
            <person name="Liimatainen K."/>
            <person name="Lipzen A."/>
            <person name="Lukacs Z."/>
            <person name="Mihaltcheva S."/>
            <person name="Morgado L.N."/>
            <person name="Niskanen T."/>
            <person name="Noordeloos M.E."/>
            <person name="Ohm R.A."/>
            <person name="Ortiz-Santana B."/>
            <person name="Ovrebo C."/>
            <person name="Racz N."/>
            <person name="Riley R."/>
            <person name="Savchenko A."/>
            <person name="Shiryaev A."/>
            <person name="Soop K."/>
            <person name="Spirin V."/>
            <person name="Szebenyi C."/>
            <person name="Tomsovsky M."/>
            <person name="Tulloss R.E."/>
            <person name="Uehling J."/>
            <person name="Grigoriev I.V."/>
            <person name="Vagvolgyi C."/>
            <person name="Papp T."/>
            <person name="Martin F.M."/>
            <person name="Miettinen O."/>
            <person name="Hibbett D.S."/>
            <person name="Nagy L.G."/>
        </authorList>
    </citation>
    <scope>NUCLEOTIDE SEQUENCE [LARGE SCALE GENOMIC DNA]</scope>
    <source>
        <strain evidence="1 2">FP101781</strain>
    </source>
</reference>
<dbReference type="AlphaFoldDB" id="A0A4Y7S1Z8"/>
<dbReference type="EMBL" id="QPFP01000359">
    <property type="protein sequence ID" value="TEB15353.1"/>
    <property type="molecule type" value="Genomic_DNA"/>
</dbReference>
<accession>A0A4Y7S1Z8</accession>
<protein>
    <submittedName>
        <fullName evidence="1">Uncharacterized protein</fullName>
    </submittedName>
</protein>